<protein>
    <recommendedName>
        <fullName evidence="3">HAT C-terminal dimerisation domain-containing protein</fullName>
    </recommendedName>
</protein>
<sequence>MIILGLFLSSIKDSASGLVKFGLLLWVLNLESKYFKSFLISRWTSRGVDSSAGLQHGSKGSLAFVRFVDQNEMQEEFLFCKRLPERTTIAEIFKVIDAFFRENDISWAKCVALCTDGARAMAGLKSGLIALVRDVAPEVIWTHCMLHRESLVAKDMSAELSDVMDSVVKVVNIVKKSALQTRLFSNLCAAEGEEHTGLLYHSEVRWLSLGTVLARVLELRTSIREFLLLQKRTELAALFSDSVWITKLAYLADIFAELNKFNSSMQGRNTYAFSCMTGWKALSKKIRKWKERVGEGIFSMFPSVDELGDSAVLSPPVTHVILAHLESIHGQFRNYFSKADFWRRDKTWIQFPFRDNTADGALLTVTEEDQLIELSTDSTFRNIYETKPLTQFWISCHKDFPQLAAKAMMSLLPFATTYLCESGFSSLTYLKNKYRSRLQPEADMTLCLTTSIRPGLDKLCATHQGQTSH</sequence>
<dbReference type="STRING" id="8078.ENSFHEP00000004181"/>
<accession>A0A3Q2NXH9</accession>
<dbReference type="Ensembl" id="ENSFHET00000009292.1">
    <property type="protein sequence ID" value="ENSFHEP00000004181.1"/>
    <property type="gene ID" value="ENSFHEG00000005085.1"/>
</dbReference>
<dbReference type="SUPFAM" id="SSF53098">
    <property type="entry name" value="Ribonuclease H-like"/>
    <property type="match status" value="1"/>
</dbReference>
<dbReference type="InterPro" id="IPR012337">
    <property type="entry name" value="RNaseH-like_sf"/>
</dbReference>
<proteinExistence type="predicted"/>
<reference evidence="1" key="1">
    <citation type="submission" date="2025-08" db="UniProtKB">
        <authorList>
            <consortium name="Ensembl"/>
        </authorList>
    </citation>
    <scope>IDENTIFICATION</scope>
</reference>
<dbReference type="PANTHER" id="PTHR45913">
    <property type="entry name" value="EPM2A-INTERACTING PROTEIN 1"/>
    <property type="match status" value="1"/>
</dbReference>
<dbReference type="PANTHER" id="PTHR45913:SF19">
    <property type="entry name" value="LOW QUALITY PROTEIN: ZINC FINGER BED DOMAIN-CONTAINING PROTEIN 5-LIKE"/>
    <property type="match status" value="1"/>
</dbReference>
<dbReference type="GeneTree" id="ENSGT00940000160436"/>
<dbReference type="Proteomes" id="UP000265000">
    <property type="component" value="Unplaced"/>
</dbReference>
<organism evidence="1 2">
    <name type="scientific">Fundulus heteroclitus</name>
    <name type="common">Killifish</name>
    <name type="synonym">Mummichog</name>
    <dbReference type="NCBI Taxonomy" id="8078"/>
    <lineage>
        <taxon>Eukaryota</taxon>
        <taxon>Metazoa</taxon>
        <taxon>Chordata</taxon>
        <taxon>Craniata</taxon>
        <taxon>Vertebrata</taxon>
        <taxon>Euteleostomi</taxon>
        <taxon>Actinopterygii</taxon>
        <taxon>Neopterygii</taxon>
        <taxon>Teleostei</taxon>
        <taxon>Neoteleostei</taxon>
        <taxon>Acanthomorphata</taxon>
        <taxon>Ovalentaria</taxon>
        <taxon>Atherinomorphae</taxon>
        <taxon>Cyprinodontiformes</taxon>
        <taxon>Fundulidae</taxon>
        <taxon>Fundulus</taxon>
    </lineage>
</organism>
<keyword evidence="2" id="KW-1185">Reference proteome</keyword>
<dbReference type="AlphaFoldDB" id="A0A3Q2NXH9"/>
<evidence type="ECO:0000313" key="1">
    <source>
        <dbReference type="Ensembl" id="ENSFHEP00000004181.1"/>
    </source>
</evidence>
<evidence type="ECO:0000313" key="2">
    <source>
        <dbReference type="Proteomes" id="UP000265000"/>
    </source>
</evidence>
<name>A0A3Q2NXH9_FUNHE</name>
<reference evidence="1" key="2">
    <citation type="submission" date="2025-09" db="UniProtKB">
        <authorList>
            <consortium name="Ensembl"/>
        </authorList>
    </citation>
    <scope>IDENTIFICATION</scope>
</reference>
<evidence type="ECO:0008006" key="3">
    <source>
        <dbReference type="Google" id="ProtNLM"/>
    </source>
</evidence>